<evidence type="ECO:0000256" key="8">
    <source>
        <dbReference type="ARBA" id="ARBA00022475"/>
    </source>
</evidence>
<evidence type="ECO:0000256" key="27">
    <source>
        <dbReference type="SAM" id="Phobius"/>
    </source>
</evidence>
<evidence type="ECO:0000256" key="5">
    <source>
        <dbReference type="ARBA" id="ARBA00011748"/>
    </source>
</evidence>
<evidence type="ECO:0000256" key="22">
    <source>
        <dbReference type="ARBA" id="ARBA00023288"/>
    </source>
</evidence>
<dbReference type="FunFam" id="2.60.40.1730:FF:000012">
    <property type="entry name" value="Aminopeptidase N"/>
    <property type="match status" value="1"/>
</dbReference>
<dbReference type="GO" id="GO:0008270">
    <property type="term" value="F:zinc ion binding"/>
    <property type="evidence" value="ECO:0007669"/>
    <property type="project" value="InterPro"/>
</dbReference>
<keyword evidence="22" id="KW-0449">Lipoprotein</keyword>
<comment type="catalytic activity">
    <reaction evidence="1">
        <text>Release of N-terminal glutamate (and to a lesser extent aspartate) from a peptide.</text>
        <dbReference type="EC" id="3.4.11.7"/>
    </reaction>
</comment>
<comment type="subcellular location">
    <subcellularLocation>
        <location evidence="3">Cell membrane</location>
        <topology evidence="3">Lipid-anchor</topology>
        <topology evidence="3">GPI-anchor</topology>
    </subcellularLocation>
    <subcellularLocation>
        <location evidence="2">Cell membrane</location>
        <topology evidence="2">Single-pass type II membrane protein</topology>
    </subcellularLocation>
</comment>
<feature type="domain" description="Peptidase M1 membrane alanine aminopeptidase" evidence="28">
    <location>
        <begin position="438"/>
        <end position="656"/>
    </location>
</feature>
<dbReference type="InParanoid" id="A0A7R8UP36"/>
<evidence type="ECO:0000256" key="12">
    <source>
        <dbReference type="ARBA" id="ARBA00022723"/>
    </source>
</evidence>
<evidence type="ECO:0000256" key="2">
    <source>
        <dbReference type="ARBA" id="ARBA00004401"/>
    </source>
</evidence>
<dbReference type="GO" id="GO:0005737">
    <property type="term" value="C:cytoplasm"/>
    <property type="evidence" value="ECO:0007669"/>
    <property type="project" value="TreeGrafter"/>
</dbReference>
<dbReference type="GO" id="GO:0004230">
    <property type="term" value="F:glutamyl aminopeptidase activity"/>
    <property type="evidence" value="ECO:0007669"/>
    <property type="project" value="UniProtKB-EC"/>
</dbReference>
<keyword evidence="13" id="KW-0378">Hydrolase</keyword>
<dbReference type="GO" id="GO:0042277">
    <property type="term" value="F:peptide binding"/>
    <property type="evidence" value="ECO:0007669"/>
    <property type="project" value="TreeGrafter"/>
</dbReference>
<dbReference type="InterPro" id="IPR027268">
    <property type="entry name" value="Peptidase_M4/M1_CTD_sf"/>
</dbReference>
<keyword evidence="12 24" id="KW-0479">Metal-binding</keyword>
<name>A0A7R8UP36_HERIL</name>
<dbReference type="FunCoup" id="A0A7R8UP36">
    <property type="interactions" value="95"/>
</dbReference>
<evidence type="ECO:0000256" key="1">
    <source>
        <dbReference type="ARBA" id="ARBA00001703"/>
    </source>
</evidence>
<dbReference type="InterPro" id="IPR001930">
    <property type="entry name" value="Peptidase_M1"/>
</dbReference>
<reference evidence="31 32" key="1">
    <citation type="submission" date="2020-11" db="EMBL/GenBank/DDBJ databases">
        <authorList>
            <person name="Wallbank WR R."/>
            <person name="Pardo Diaz C."/>
            <person name="Kozak K."/>
            <person name="Martin S."/>
            <person name="Jiggins C."/>
            <person name="Moest M."/>
            <person name="Warren A I."/>
            <person name="Generalovic N T."/>
            <person name="Byers J.R.P. K."/>
            <person name="Montejo-Kovacevich G."/>
            <person name="Yen C E."/>
        </authorList>
    </citation>
    <scope>NUCLEOTIDE SEQUENCE [LARGE SCALE GENOMIC DNA]</scope>
</reference>
<evidence type="ECO:0000256" key="25">
    <source>
        <dbReference type="PIRSR" id="PIRSR634016-4"/>
    </source>
</evidence>
<evidence type="ECO:0000256" key="14">
    <source>
        <dbReference type="ARBA" id="ARBA00022833"/>
    </source>
</evidence>
<dbReference type="InterPro" id="IPR014782">
    <property type="entry name" value="Peptidase_M1_dom"/>
</dbReference>
<dbReference type="GO" id="GO:0043171">
    <property type="term" value="P:peptide catabolic process"/>
    <property type="evidence" value="ECO:0007669"/>
    <property type="project" value="TreeGrafter"/>
</dbReference>
<dbReference type="PANTHER" id="PTHR11533">
    <property type="entry name" value="PROTEASE M1 ZINC METALLOPROTEASE"/>
    <property type="match status" value="1"/>
</dbReference>
<evidence type="ECO:0000256" key="16">
    <source>
        <dbReference type="ARBA" id="ARBA00022968"/>
    </source>
</evidence>
<gene>
    <name evidence="31" type="ORF">HERILL_LOCUS6997</name>
</gene>
<keyword evidence="8" id="KW-1003">Cell membrane</keyword>
<evidence type="ECO:0000259" key="29">
    <source>
        <dbReference type="Pfam" id="PF11838"/>
    </source>
</evidence>
<feature type="transmembrane region" description="Helical" evidence="27">
    <location>
        <begin position="39"/>
        <end position="65"/>
    </location>
</feature>
<dbReference type="OrthoDB" id="510539at2759"/>
<dbReference type="GO" id="GO:0005886">
    <property type="term" value="C:plasma membrane"/>
    <property type="evidence" value="ECO:0007669"/>
    <property type="project" value="UniProtKB-SubCell"/>
</dbReference>
<dbReference type="SUPFAM" id="SSF63737">
    <property type="entry name" value="Leukotriene A4 hydrolase N-terminal domain"/>
    <property type="match status" value="1"/>
</dbReference>
<evidence type="ECO:0000313" key="31">
    <source>
        <dbReference type="EMBL" id="CAD7084085.1"/>
    </source>
</evidence>
<dbReference type="FunFam" id="1.10.390.10:FF:000016">
    <property type="entry name" value="Glutamyl aminopeptidase"/>
    <property type="match status" value="1"/>
</dbReference>
<comment type="subunit">
    <text evidence="5">Homodimer; disulfide-linked.</text>
</comment>
<evidence type="ECO:0000256" key="26">
    <source>
        <dbReference type="SAM" id="MobiDB-lite"/>
    </source>
</evidence>
<keyword evidence="17 27" id="KW-1133">Transmembrane helix</keyword>
<evidence type="ECO:0000256" key="24">
    <source>
        <dbReference type="PIRSR" id="PIRSR634016-3"/>
    </source>
</evidence>
<dbReference type="FunFam" id="2.60.40.1910:FF:000003">
    <property type="entry name" value="Aminopeptidase"/>
    <property type="match status" value="1"/>
</dbReference>
<dbReference type="InterPro" id="IPR042097">
    <property type="entry name" value="Aminopeptidase_N-like_N_sf"/>
</dbReference>
<sequence>MYPPTHKSLVRPRSSLSTTEENRLKPGLGRSAKWCRPSLTVLSLAGACAFLFVLCLCLVCALVVVGRNFARGGPPAVAIQPAAGGSVKSVNSANVIGETRTVIQTVEDAAGKQTQISRIPKAVQPIDPVDLQEVTLLSSDRYWDLVNSRQKVVFRPGKVPPLRDDDSESDDSVKSVQFATKSAGKGSTTAVMSKVIPKLTFRLPAFIKPREYNLWLHPHLDSKRFTGKVSIELDVQQPTAFIPLHSKRLNITATSVFRVQKDGSTVPVKVLQTFAYDPHEYWVTEFEKPIEPATYHMKLSFEGSLTDRIVGLYQSSYLDRKTKKRRWIATSKFEPTYARQAFPCFDEPAMKAKFKVTLYHPKTDDYHALSNMNILETTDYDDNTMMTVFAQSVPMSTYLSCFIVSDFEFMSKPIIAEFGNDFEMKVYATPDQLEKVEFALDAGVGVTQYYISYFQIEYPLPKLDMVAIPDFVSGAMEHWGLVTFRETALLYHKDISSAINKQRIGSTVAHELAHMWFGNLVTMKWWNDLWLNEGFATYISYKGLNAVYPEWGMLDQFLTSDLHDVLKIDATLASHPIVQTVENPDQITELFDTITYSKGASIIRMLESFVGGEIFKQGVTNYLKKFSFSNAVTDDFLTEIAALVSEVDVKHVMETFTLQMGVPVVEVKKISNTQYKLTQKRFFSNPSDEQGSYEDSPFNYRWYIPITYFTNENKDAVETVWFDNKDTELIISNGLSSTTEWVKFNKDQMGYYRVNYEDTVWQDLARALDTNIDVMSPSDRGHLLNDVYALADATQLSYDIAFDFMDYLQHETEFVPWTIASSALITLRNRLRRVDYYQTYLSFAQGLLAEIYGTVGWVPDEGNHLKNRLRIVILEAACALGYEPCLAEAVRRFDEWIAEPSNRPAPDIRTIVYSYGIAATENEATWNKVWELFLSETDANEKAKLMSALAMSKMPFILQKYIDLAWEESNVRSQDYFSCIQSIAANPIGETLVWDYVREKWPALVDRFGLNERYLGRMIPSITGRFASQIKLDEMQTFFEKYPEAGAGAAARKQAIETVRNNIQWLEGNKEIIGQWLKNRPTEE</sequence>
<feature type="binding site" evidence="24">
    <location>
        <position position="514"/>
    </location>
    <ligand>
        <name>Zn(2+)</name>
        <dbReference type="ChEBI" id="CHEBI:29105"/>
        <note>catalytic</note>
    </ligand>
</feature>
<evidence type="ECO:0000259" key="28">
    <source>
        <dbReference type="Pfam" id="PF01433"/>
    </source>
</evidence>
<keyword evidence="19 27" id="KW-0472">Membrane</keyword>
<dbReference type="Gene3D" id="2.60.40.1730">
    <property type="entry name" value="tricorn interacting facor f3 domain"/>
    <property type="match status" value="1"/>
</dbReference>
<dbReference type="Pfam" id="PF01433">
    <property type="entry name" value="Peptidase_M1"/>
    <property type="match status" value="1"/>
</dbReference>
<evidence type="ECO:0000256" key="21">
    <source>
        <dbReference type="ARBA" id="ARBA00023180"/>
    </source>
</evidence>
<proteinExistence type="inferred from homology"/>
<keyword evidence="21" id="KW-0325">Glycoprotein</keyword>
<keyword evidence="14 24" id="KW-0862">Zinc</keyword>
<evidence type="ECO:0000256" key="18">
    <source>
        <dbReference type="ARBA" id="ARBA00023049"/>
    </source>
</evidence>
<feature type="region of interest" description="Disordered" evidence="26">
    <location>
        <begin position="1"/>
        <end position="24"/>
    </location>
</feature>
<evidence type="ECO:0000313" key="32">
    <source>
        <dbReference type="Proteomes" id="UP000594454"/>
    </source>
</evidence>
<keyword evidence="20" id="KW-1015">Disulfide bond</keyword>
<dbReference type="Proteomes" id="UP000594454">
    <property type="component" value="Chromosome 3"/>
</dbReference>
<feature type="site" description="Transition state stabilizer" evidence="25">
    <location>
        <position position="596"/>
    </location>
</feature>
<keyword evidence="15" id="KW-0106">Calcium</keyword>
<evidence type="ECO:0000256" key="9">
    <source>
        <dbReference type="ARBA" id="ARBA00022622"/>
    </source>
</evidence>
<keyword evidence="18" id="KW-0482">Metalloprotease</keyword>
<dbReference type="Gene3D" id="1.10.390.10">
    <property type="entry name" value="Neutral Protease Domain 2"/>
    <property type="match status" value="1"/>
</dbReference>
<dbReference type="Pfam" id="PF11838">
    <property type="entry name" value="ERAP1_C"/>
    <property type="match status" value="1"/>
</dbReference>
<protein>
    <recommendedName>
        <fullName evidence="6">glutamyl aminopeptidase</fullName>
        <ecNumber evidence="6">3.4.11.7</ecNumber>
    </recommendedName>
</protein>
<dbReference type="GO" id="GO:0005615">
    <property type="term" value="C:extracellular space"/>
    <property type="evidence" value="ECO:0007669"/>
    <property type="project" value="TreeGrafter"/>
</dbReference>
<comment type="cofactor">
    <cofactor evidence="24">
        <name>Zn(2+)</name>
        <dbReference type="ChEBI" id="CHEBI:29105"/>
    </cofactor>
    <text evidence="24">Binds 1 zinc ion per subunit.</text>
</comment>
<evidence type="ECO:0000256" key="4">
    <source>
        <dbReference type="ARBA" id="ARBA00010136"/>
    </source>
</evidence>
<dbReference type="GO" id="GO:0098552">
    <property type="term" value="C:side of membrane"/>
    <property type="evidence" value="ECO:0007669"/>
    <property type="project" value="UniProtKB-KW"/>
</dbReference>
<dbReference type="InterPro" id="IPR024571">
    <property type="entry name" value="ERAP1-like_C_dom"/>
</dbReference>
<evidence type="ECO:0000256" key="15">
    <source>
        <dbReference type="ARBA" id="ARBA00022837"/>
    </source>
</evidence>
<keyword evidence="7" id="KW-0031">Aminopeptidase</keyword>
<comment type="similarity">
    <text evidence="4">Belongs to the peptidase M1 family.</text>
</comment>
<evidence type="ECO:0000256" key="11">
    <source>
        <dbReference type="ARBA" id="ARBA00022692"/>
    </source>
</evidence>
<keyword evidence="9" id="KW-0336">GPI-anchor</keyword>
<evidence type="ECO:0000256" key="23">
    <source>
        <dbReference type="PIRSR" id="PIRSR634016-1"/>
    </source>
</evidence>
<evidence type="ECO:0000259" key="30">
    <source>
        <dbReference type="Pfam" id="PF17900"/>
    </source>
</evidence>
<dbReference type="Pfam" id="PF17900">
    <property type="entry name" value="Peptidase_M1_N"/>
    <property type="match status" value="1"/>
</dbReference>
<evidence type="ECO:0000256" key="19">
    <source>
        <dbReference type="ARBA" id="ARBA00023136"/>
    </source>
</evidence>
<organism evidence="31 32">
    <name type="scientific">Hermetia illucens</name>
    <name type="common">Black soldier fly</name>
    <dbReference type="NCBI Taxonomy" id="343691"/>
    <lineage>
        <taxon>Eukaryota</taxon>
        <taxon>Metazoa</taxon>
        <taxon>Ecdysozoa</taxon>
        <taxon>Arthropoda</taxon>
        <taxon>Hexapoda</taxon>
        <taxon>Insecta</taxon>
        <taxon>Pterygota</taxon>
        <taxon>Neoptera</taxon>
        <taxon>Endopterygota</taxon>
        <taxon>Diptera</taxon>
        <taxon>Brachycera</taxon>
        <taxon>Stratiomyomorpha</taxon>
        <taxon>Stratiomyidae</taxon>
        <taxon>Hermetiinae</taxon>
        <taxon>Hermetia</taxon>
    </lineage>
</organism>
<feature type="domain" description="Aminopeptidase N-like N-terminal" evidence="30">
    <location>
        <begin position="208"/>
        <end position="399"/>
    </location>
</feature>
<feature type="binding site" evidence="24">
    <location>
        <position position="510"/>
    </location>
    <ligand>
        <name>Zn(2+)</name>
        <dbReference type="ChEBI" id="CHEBI:29105"/>
        <note>catalytic</note>
    </ligand>
</feature>
<feature type="active site" description="Proton acceptor" evidence="23">
    <location>
        <position position="511"/>
    </location>
</feature>
<dbReference type="EC" id="3.4.11.7" evidence="6"/>
<evidence type="ECO:0000256" key="6">
    <source>
        <dbReference type="ARBA" id="ARBA00012567"/>
    </source>
</evidence>
<keyword evidence="16" id="KW-0735">Signal-anchor</keyword>
<keyword evidence="11 27" id="KW-0812">Transmembrane</keyword>
<evidence type="ECO:0000256" key="3">
    <source>
        <dbReference type="ARBA" id="ARBA00004609"/>
    </source>
</evidence>
<keyword evidence="10" id="KW-0645">Protease</keyword>
<dbReference type="Gene3D" id="2.60.40.1910">
    <property type="match status" value="1"/>
</dbReference>
<keyword evidence="32" id="KW-1185">Reference proteome</keyword>
<dbReference type="InterPro" id="IPR034016">
    <property type="entry name" value="M1_APN-typ"/>
</dbReference>
<dbReference type="PANTHER" id="PTHR11533:SF276">
    <property type="entry name" value="GLUTAMYL AMINOPEPTIDASE"/>
    <property type="match status" value="1"/>
</dbReference>
<feature type="domain" description="ERAP1-like C-terminal" evidence="29">
    <location>
        <begin position="741"/>
        <end position="1061"/>
    </location>
</feature>
<dbReference type="GO" id="GO:0006508">
    <property type="term" value="P:proteolysis"/>
    <property type="evidence" value="ECO:0007669"/>
    <property type="project" value="UniProtKB-KW"/>
</dbReference>
<dbReference type="PRINTS" id="PR00756">
    <property type="entry name" value="ALADIPTASE"/>
</dbReference>
<dbReference type="FunFam" id="1.25.50.20:FF:000001">
    <property type="entry name" value="Aminopeptidase"/>
    <property type="match status" value="1"/>
</dbReference>
<dbReference type="AlphaFoldDB" id="A0A7R8UP36"/>
<evidence type="ECO:0000256" key="7">
    <source>
        <dbReference type="ARBA" id="ARBA00022438"/>
    </source>
</evidence>
<dbReference type="GO" id="GO:0070006">
    <property type="term" value="F:metalloaminopeptidase activity"/>
    <property type="evidence" value="ECO:0007669"/>
    <property type="project" value="TreeGrafter"/>
</dbReference>
<evidence type="ECO:0000256" key="13">
    <source>
        <dbReference type="ARBA" id="ARBA00022801"/>
    </source>
</evidence>
<dbReference type="CDD" id="cd09601">
    <property type="entry name" value="M1_APN-Q_like"/>
    <property type="match status" value="1"/>
</dbReference>
<feature type="binding site" evidence="24">
    <location>
        <position position="533"/>
    </location>
    <ligand>
        <name>Zn(2+)</name>
        <dbReference type="ChEBI" id="CHEBI:29105"/>
        <note>catalytic</note>
    </ligand>
</feature>
<dbReference type="InterPro" id="IPR045357">
    <property type="entry name" value="Aminopeptidase_N-like_N"/>
</dbReference>
<accession>A0A7R8UP36</accession>
<evidence type="ECO:0000256" key="17">
    <source>
        <dbReference type="ARBA" id="ARBA00022989"/>
    </source>
</evidence>
<dbReference type="InterPro" id="IPR050344">
    <property type="entry name" value="Peptidase_M1_aminopeptidases"/>
</dbReference>
<evidence type="ECO:0000256" key="20">
    <source>
        <dbReference type="ARBA" id="ARBA00023157"/>
    </source>
</evidence>
<dbReference type="Gene3D" id="1.25.50.20">
    <property type="match status" value="1"/>
</dbReference>
<dbReference type="EMBL" id="LR899011">
    <property type="protein sequence ID" value="CAD7084085.1"/>
    <property type="molecule type" value="Genomic_DNA"/>
</dbReference>
<evidence type="ECO:0000256" key="10">
    <source>
        <dbReference type="ARBA" id="ARBA00022670"/>
    </source>
</evidence>
<dbReference type="SUPFAM" id="SSF55486">
    <property type="entry name" value="Metalloproteases ('zincins'), catalytic domain"/>
    <property type="match status" value="1"/>
</dbReference>